<dbReference type="InterPro" id="IPR052527">
    <property type="entry name" value="Metal_cation-efflux_comp"/>
</dbReference>
<keyword evidence="6" id="KW-0489">Methyltransferase</keyword>
<keyword evidence="4 5" id="KW-0472">Membrane</keyword>
<feature type="transmembrane region" description="Helical" evidence="5">
    <location>
        <begin position="39"/>
        <end position="59"/>
    </location>
</feature>
<proteinExistence type="predicted"/>
<dbReference type="Gene3D" id="1.20.120.1630">
    <property type="match status" value="1"/>
</dbReference>
<evidence type="ECO:0000256" key="4">
    <source>
        <dbReference type="ARBA" id="ARBA00023136"/>
    </source>
</evidence>
<keyword evidence="2 5" id="KW-0812">Transmembrane</keyword>
<feature type="transmembrane region" description="Helical" evidence="5">
    <location>
        <begin position="127"/>
        <end position="150"/>
    </location>
</feature>
<comment type="caution">
    <text evidence="6">The sequence shown here is derived from an EMBL/GenBank/DDBJ whole genome shotgun (WGS) entry which is preliminary data.</text>
</comment>
<evidence type="ECO:0000256" key="3">
    <source>
        <dbReference type="ARBA" id="ARBA00022989"/>
    </source>
</evidence>
<evidence type="ECO:0000256" key="1">
    <source>
        <dbReference type="ARBA" id="ARBA00004141"/>
    </source>
</evidence>
<evidence type="ECO:0000256" key="2">
    <source>
        <dbReference type="ARBA" id="ARBA00022692"/>
    </source>
</evidence>
<evidence type="ECO:0000313" key="6">
    <source>
        <dbReference type="EMBL" id="GAA0480749.1"/>
    </source>
</evidence>
<keyword evidence="7" id="KW-1185">Reference proteome</keyword>
<evidence type="ECO:0000313" key="7">
    <source>
        <dbReference type="Proteomes" id="UP001500880"/>
    </source>
</evidence>
<dbReference type="InterPro" id="IPR007269">
    <property type="entry name" value="ICMT_MeTrfase"/>
</dbReference>
<dbReference type="PANTHER" id="PTHR43847">
    <property type="entry name" value="BLL3993 PROTEIN"/>
    <property type="match status" value="1"/>
</dbReference>
<name>A0ABN1ANJ6_9BACI</name>
<dbReference type="Pfam" id="PF04140">
    <property type="entry name" value="ICMT"/>
    <property type="match status" value="1"/>
</dbReference>
<organism evidence="6 7">
    <name type="scientific">Salinibacillus aidingensis</name>
    <dbReference type="NCBI Taxonomy" id="237684"/>
    <lineage>
        <taxon>Bacteria</taxon>
        <taxon>Bacillati</taxon>
        <taxon>Bacillota</taxon>
        <taxon>Bacilli</taxon>
        <taxon>Bacillales</taxon>
        <taxon>Bacillaceae</taxon>
        <taxon>Salinibacillus</taxon>
    </lineage>
</organism>
<feature type="transmembrane region" description="Helical" evidence="5">
    <location>
        <begin position="71"/>
        <end position="91"/>
    </location>
</feature>
<evidence type="ECO:0000256" key="5">
    <source>
        <dbReference type="SAM" id="Phobius"/>
    </source>
</evidence>
<sequence>MYVLLWLVIVLQRVIELIYAKRNESRMKEQGAKVIQEDLYVWIVRTHIAFLLAILLEAYISHHFSATIQQVWLVLFIFLQAIRMWCIRSLGQYWNTKIIVLPGIQLVKRGPYKWVRHPNYLVVGLEFMIIPLLFKAYISACIFPVLHLALMSIRIPMEERTLQALTKEND</sequence>
<keyword evidence="3 5" id="KW-1133">Transmembrane helix</keyword>
<dbReference type="Proteomes" id="UP001500880">
    <property type="component" value="Unassembled WGS sequence"/>
</dbReference>
<dbReference type="GO" id="GO:0032259">
    <property type="term" value="P:methylation"/>
    <property type="evidence" value="ECO:0007669"/>
    <property type="project" value="UniProtKB-KW"/>
</dbReference>
<comment type="subcellular location">
    <subcellularLocation>
        <location evidence="1">Membrane</location>
        <topology evidence="1">Multi-pass membrane protein</topology>
    </subcellularLocation>
</comment>
<reference evidence="6 7" key="1">
    <citation type="journal article" date="2019" name="Int. J. Syst. Evol. Microbiol.">
        <title>The Global Catalogue of Microorganisms (GCM) 10K type strain sequencing project: providing services to taxonomists for standard genome sequencing and annotation.</title>
        <authorList>
            <consortium name="The Broad Institute Genomics Platform"/>
            <consortium name="The Broad Institute Genome Sequencing Center for Infectious Disease"/>
            <person name="Wu L."/>
            <person name="Ma J."/>
        </authorList>
    </citation>
    <scope>NUCLEOTIDE SEQUENCE [LARGE SCALE GENOMIC DNA]</scope>
    <source>
        <strain evidence="6 7">JCM 12389</strain>
    </source>
</reference>
<dbReference type="PANTHER" id="PTHR43847:SF1">
    <property type="entry name" value="BLL3993 PROTEIN"/>
    <property type="match status" value="1"/>
</dbReference>
<dbReference type="EMBL" id="BAAADO010000001">
    <property type="protein sequence ID" value="GAA0480749.1"/>
    <property type="molecule type" value="Genomic_DNA"/>
</dbReference>
<keyword evidence="6" id="KW-0808">Transferase</keyword>
<protein>
    <submittedName>
        <fullName evidence="6">Alkylpyrone methyltransferase</fullName>
    </submittedName>
</protein>
<accession>A0ABN1ANJ6</accession>
<gene>
    <name evidence="6" type="primary">bpsB</name>
    <name evidence="6" type="ORF">GCM10008986_01680</name>
</gene>
<dbReference type="GO" id="GO:0008168">
    <property type="term" value="F:methyltransferase activity"/>
    <property type="evidence" value="ECO:0007669"/>
    <property type="project" value="UniProtKB-KW"/>
</dbReference>